<evidence type="ECO:0008006" key="4">
    <source>
        <dbReference type="Google" id="ProtNLM"/>
    </source>
</evidence>
<feature type="compositionally biased region" description="Basic and acidic residues" evidence="1">
    <location>
        <begin position="10"/>
        <end position="20"/>
    </location>
</feature>
<protein>
    <recommendedName>
        <fullName evidence="4">Mitochondrial protein</fullName>
    </recommendedName>
</protein>
<gene>
    <name evidence="2" type="ORF">CR513_26715</name>
</gene>
<evidence type="ECO:0000256" key="1">
    <source>
        <dbReference type="SAM" id="MobiDB-lite"/>
    </source>
</evidence>
<dbReference type="EMBL" id="QJKJ01005154">
    <property type="protein sequence ID" value="RDX91329.1"/>
    <property type="molecule type" value="Genomic_DNA"/>
</dbReference>
<name>A0A371GLA2_MUCPR</name>
<dbReference type="OrthoDB" id="1000417at2759"/>
<evidence type="ECO:0000313" key="2">
    <source>
        <dbReference type="EMBL" id="RDX91329.1"/>
    </source>
</evidence>
<feature type="region of interest" description="Disordered" evidence="1">
    <location>
        <begin position="1"/>
        <end position="20"/>
    </location>
</feature>
<sequence length="132" mass="15075">MKSLGFTEAKPPDKTFKETHTCDPTTFEEAITESKWRSGGTVMQSAAGIFISQKKYVLEILDRFQMKNCNSVSTPTEVGLKIVRDPEGRKVDNTVYKQIGHKYGFPRKFCHAVLLQQNPDLKKFSINMLQWS</sequence>
<proteinExistence type="predicted"/>
<organism evidence="2 3">
    <name type="scientific">Mucuna pruriens</name>
    <name type="common">Velvet bean</name>
    <name type="synonym">Dolichos pruriens</name>
    <dbReference type="NCBI Taxonomy" id="157652"/>
    <lineage>
        <taxon>Eukaryota</taxon>
        <taxon>Viridiplantae</taxon>
        <taxon>Streptophyta</taxon>
        <taxon>Embryophyta</taxon>
        <taxon>Tracheophyta</taxon>
        <taxon>Spermatophyta</taxon>
        <taxon>Magnoliopsida</taxon>
        <taxon>eudicotyledons</taxon>
        <taxon>Gunneridae</taxon>
        <taxon>Pentapetalae</taxon>
        <taxon>rosids</taxon>
        <taxon>fabids</taxon>
        <taxon>Fabales</taxon>
        <taxon>Fabaceae</taxon>
        <taxon>Papilionoideae</taxon>
        <taxon>50 kb inversion clade</taxon>
        <taxon>NPAAA clade</taxon>
        <taxon>indigoferoid/millettioid clade</taxon>
        <taxon>Phaseoleae</taxon>
        <taxon>Mucuna</taxon>
    </lineage>
</organism>
<dbReference type="AlphaFoldDB" id="A0A371GLA2"/>
<dbReference type="Proteomes" id="UP000257109">
    <property type="component" value="Unassembled WGS sequence"/>
</dbReference>
<feature type="non-terminal residue" evidence="2">
    <location>
        <position position="1"/>
    </location>
</feature>
<comment type="caution">
    <text evidence="2">The sequence shown here is derived from an EMBL/GenBank/DDBJ whole genome shotgun (WGS) entry which is preliminary data.</text>
</comment>
<accession>A0A371GLA2</accession>
<evidence type="ECO:0000313" key="3">
    <source>
        <dbReference type="Proteomes" id="UP000257109"/>
    </source>
</evidence>
<reference evidence="2" key="1">
    <citation type="submission" date="2018-05" db="EMBL/GenBank/DDBJ databases">
        <title>Draft genome of Mucuna pruriens seed.</title>
        <authorList>
            <person name="Nnadi N.E."/>
            <person name="Vos R."/>
            <person name="Hasami M.H."/>
            <person name="Devisetty U.K."/>
            <person name="Aguiy J.C."/>
        </authorList>
    </citation>
    <scope>NUCLEOTIDE SEQUENCE [LARGE SCALE GENOMIC DNA]</scope>
    <source>
        <strain evidence="2">JCA_2017</strain>
    </source>
</reference>
<keyword evidence="3" id="KW-1185">Reference proteome</keyword>